<dbReference type="RefSeq" id="WP_119767266.1">
    <property type="nucleotide sequence ID" value="NZ_QYUO01000001.1"/>
</dbReference>
<keyword evidence="1" id="KW-1133">Transmembrane helix</keyword>
<feature type="domain" description="DUF4178" evidence="2">
    <location>
        <begin position="56"/>
        <end position="193"/>
    </location>
</feature>
<feature type="transmembrane region" description="Helical" evidence="1">
    <location>
        <begin position="459"/>
        <end position="477"/>
    </location>
</feature>
<dbReference type="OrthoDB" id="228033at2"/>
<keyword evidence="4" id="KW-1185">Reference proteome</keyword>
<comment type="caution">
    <text evidence="3">The sequence shown here is derived from an EMBL/GenBank/DDBJ whole genome shotgun (WGS) entry which is preliminary data.</text>
</comment>
<evidence type="ECO:0000256" key="1">
    <source>
        <dbReference type="SAM" id="Phobius"/>
    </source>
</evidence>
<feature type="transmembrane region" description="Helical" evidence="1">
    <location>
        <begin position="433"/>
        <end position="452"/>
    </location>
</feature>
<evidence type="ECO:0000259" key="2">
    <source>
        <dbReference type="Pfam" id="PF13785"/>
    </source>
</evidence>
<dbReference type="Pfam" id="PF13785">
    <property type="entry name" value="DUF4178"/>
    <property type="match status" value="2"/>
</dbReference>
<protein>
    <submittedName>
        <fullName evidence="3">DUF4178 domain-containing protein</fullName>
    </submittedName>
</protein>
<dbReference type="InterPro" id="IPR025235">
    <property type="entry name" value="DUF4178"/>
</dbReference>
<evidence type="ECO:0000313" key="3">
    <source>
        <dbReference type="EMBL" id="RJF97316.1"/>
    </source>
</evidence>
<dbReference type="Proteomes" id="UP000265955">
    <property type="component" value="Unassembled WGS sequence"/>
</dbReference>
<feature type="domain" description="DUF4178" evidence="2">
    <location>
        <begin position="281"/>
        <end position="407"/>
    </location>
</feature>
<keyword evidence="1" id="KW-0812">Transmembrane</keyword>
<organism evidence="3 4">
    <name type="scientific">Noviherbaspirillum saxi</name>
    <dbReference type="NCBI Taxonomy" id="2320863"/>
    <lineage>
        <taxon>Bacteria</taxon>
        <taxon>Pseudomonadati</taxon>
        <taxon>Pseudomonadota</taxon>
        <taxon>Betaproteobacteria</taxon>
        <taxon>Burkholderiales</taxon>
        <taxon>Oxalobacteraceae</taxon>
        <taxon>Noviherbaspirillum</taxon>
    </lineage>
</organism>
<name>A0A3A3FMT7_9BURK</name>
<sequence>MQNVSCPSCGASVIFKSHASVMAVCEYCKTTVLKDADAVKDMGRMSAVLEDYSPLQIGTAGQYGKVAFTVIGRIQLRYAEGIWNEWYVYFDDGRPAWLSDASGQYTLTFEKQDERALPAFDELQPGHAYPILGQNFIASDIRSAECTGGEGELPYRVGAGWQAKVADFRRDKSFLTLDYSESERPAIYAGNSVTLEQLQCQLLRDDDTVRDSAGKIRQKVDALACPSCGSGVRFVPGVTREIICPSCRSQVDTTTRVAIVLEAGHRMAAASTTLELGASAKIGNASHEIIGVMTRSDDEGESWTEYLMHNPRGGFTWLIETDEGWYRTKVLDEWPEWSGGDSARLGAQTFSKRYDYTATVKFAAGAFNWRVNAGDTVRVVEFENGKNQLAAELSNHELTWSLSSPVPSDQIRAWFGTAVKAEKLSPKTPLLTIAKYFLYGMLIFNAVPLLFSFSGTWKFFLFSAAAIYVPALILQAMDDETS</sequence>
<accession>A0A3A3FMT7</accession>
<reference evidence="4" key="1">
    <citation type="submission" date="2018-09" db="EMBL/GenBank/DDBJ databases">
        <authorList>
            <person name="Zhu H."/>
        </authorList>
    </citation>
    <scope>NUCLEOTIDE SEQUENCE [LARGE SCALE GENOMIC DNA]</scope>
    <source>
        <strain evidence="4">K1R23-30</strain>
    </source>
</reference>
<dbReference type="EMBL" id="QYUO01000001">
    <property type="protein sequence ID" value="RJF97316.1"/>
    <property type="molecule type" value="Genomic_DNA"/>
</dbReference>
<keyword evidence="1" id="KW-0472">Membrane</keyword>
<evidence type="ECO:0000313" key="4">
    <source>
        <dbReference type="Proteomes" id="UP000265955"/>
    </source>
</evidence>
<proteinExistence type="predicted"/>
<gene>
    <name evidence="3" type="ORF">D3871_01290</name>
</gene>
<dbReference type="AlphaFoldDB" id="A0A3A3FMT7"/>